<proteinExistence type="predicted"/>
<evidence type="ECO:0000313" key="1">
    <source>
        <dbReference type="EMBL" id="GAA0163847.1"/>
    </source>
</evidence>
<dbReference type="EMBL" id="BAABME010004869">
    <property type="protein sequence ID" value="GAA0163847.1"/>
    <property type="molecule type" value="Genomic_DNA"/>
</dbReference>
<dbReference type="PANTHER" id="PTHR46890:SF48">
    <property type="entry name" value="RNA-DIRECTED DNA POLYMERASE"/>
    <property type="match status" value="1"/>
</dbReference>
<reference evidence="1 2" key="1">
    <citation type="submission" date="2024-01" db="EMBL/GenBank/DDBJ databases">
        <title>The complete chloroplast genome sequence of Lithospermum erythrorhizon: insights into the phylogenetic relationship among Boraginaceae species and the maternal lineages of purple gromwells.</title>
        <authorList>
            <person name="Okada T."/>
            <person name="Watanabe K."/>
        </authorList>
    </citation>
    <scope>NUCLEOTIDE SEQUENCE [LARGE SCALE GENOMIC DNA]</scope>
</reference>
<evidence type="ECO:0000313" key="2">
    <source>
        <dbReference type="Proteomes" id="UP001454036"/>
    </source>
</evidence>
<protein>
    <recommendedName>
        <fullName evidence="3">Reverse transcriptase</fullName>
    </recommendedName>
</protein>
<name>A0AAV3QLE3_LITER</name>
<evidence type="ECO:0008006" key="3">
    <source>
        <dbReference type="Google" id="ProtNLM"/>
    </source>
</evidence>
<gene>
    <name evidence="1" type="ORF">LIER_19619</name>
</gene>
<dbReference type="AlphaFoldDB" id="A0AAV3QLE3"/>
<accession>A0AAV3QLE3</accession>
<sequence>MTLVSTVSYSFLINGAPRDFIMPTRGIRQGNPLSPYLFLLCEKGLTYMIKEAEERKTISGHRSKRGKRLSIMPNYELALGQKVNVGKCSVRFPKKTGISTRQ</sequence>
<dbReference type="Proteomes" id="UP001454036">
    <property type="component" value="Unassembled WGS sequence"/>
</dbReference>
<dbReference type="InterPro" id="IPR052343">
    <property type="entry name" value="Retrotransposon-Effector_Assoc"/>
</dbReference>
<organism evidence="1 2">
    <name type="scientific">Lithospermum erythrorhizon</name>
    <name type="common">Purple gromwell</name>
    <name type="synonym">Lithospermum officinale var. erythrorhizon</name>
    <dbReference type="NCBI Taxonomy" id="34254"/>
    <lineage>
        <taxon>Eukaryota</taxon>
        <taxon>Viridiplantae</taxon>
        <taxon>Streptophyta</taxon>
        <taxon>Embryophyta</taxon>
        <taxon>Tracheophyta</taxon>
        <taxon>Spermatophyta</taxon>
        <taxon>Magnoliopsida</taxon>
        <taxon>eudicotyledons</taxon>
        <taxon>Gunneridae</taxon>
        <taxon>Pentapetalae</taxon>
        <taxon>asterids</taxon>
        <taxon>lamiids</taxon>
        <taxon>Boraginales</taxon>
        <taxon>Boraginaceae</taxon>
        <taxon>Boraginoideae</taxon>
        <taxon>Lithospermeae</taxon>
        <taxon>Lithospermum</taxon>
    </lineage>
</organism>
<dbReference type="PANTHER" id="PTHR46890">
    <property type="entry name" value="NON-LTR RETROLELEMENT REVERSE TRANSCRIPTASE-LIKE PROTEIN-RELATED"/>
    <property type="match status" value="1"/>
</dbReference>
<comment type="caution">
    <text evidence="1">The sequence shown here is derived from an EMBL/GenBank/DDBJ whole genome shotgun (WGS) entry which is preliminary data.</text>
</comment>
<keyword evidence="2" id="KW-1185">Reference proteome</keyword>